<feature type="region of interest" description="Disordered" evidence="1">
    <location>
        <begin position="111"/>
        <end position="196"/>
    </location>
</feature>
<feature type="compositionally biased region" description="Low complexity" evidence="1">
    <location>
        <begin position="143"/>
        <end position="165"/>
    </location>
</feature>
<dbReference type="AlphaFoldDB" id="A0A366DBX0"/>
<organism evidence="2 3">
    <name type="scientific">Nocardia puris</name>
    <dbReference type="NCBI Taxonomy" id="208602"/>
    <lineage>
        <taxon>Bacteria</taxon>
        <taxon>Bacillati</taxon>
        <taxon>Actinomycetota</taxon>
        <taxon>Actinomycetes</taxon>
        <taxon>Mycobacteriales</taxon>
        <taxon>Nocardiaceae</taxon>
        <taxon>Nocardia</taxon>
    </lineage>
</organism>
<dbReference type="Gene3D" id="1.10.10.10">
    <property type="entry name" value="Winged helix-like DNA-binding domain superfamily/Winged helix DNA-binding domain"/>
    <property type="match status" value="1"/>
</dbReference>
<protein>
    <submittedName>
        <fullName evidence="2">Helix-turn-helix protein</fullName>
    </submittedName>
</protein>
<dbReference type="InterPro" id="IPR036388">
    <property type="entry name" value="WH-like_DNA-bd_sf"/>
</dbReference>
<accession>A0A366DBX0</accession>
<keyword evidence="3" id="KW-1185">Reference proteome</keyword>
<proteinExistence type="predicted"/>
<name>A0A366DBX0_9NOCA</name>
<dbReference type="Proteomes" id="UP000252586">
    <property type="component" value="Unassembled WGS sequence"/>
</dbReference>
<evidence type="ECO:0000256" key="1">
    <source>
        <dbReference type="SAM" id="MobiDB-lite"/>
    </source>
</evidence>
<dbReference type="OrthoDB" id="4747530at2"/>
<reference evidence="2 3" key="1">
    <citation type="submission" date="2018-06" db="EMBL/GenBank/DDBJ databases">
        <title>Genomic Encyclopedia of Type Strains, Phase IV (KMG-IV): sequencing the most valuable type-strain genomes for metagenomic binning, comparative biology and taxonomic classification.</title>
        <authorList>
            <person name="Goeker M."/>
        </authorList>
    </citation>
    <scope>NUCLEOTIDE SEQUENCE [LARGE SCALE GENOMIC DNA]</scope>
    <source>
        <strain evidence="2 3">DSM 44599</strain>
    </source>
</reference>
<dbReference type="RefSeq" id="WP_067505124.1">
    <property type="nucleotide sequence ID" value="NZ_QNRE01000011.1"/>
</dbReference>
<feature type="compositionally biased region" description="Basic and acidic residues" evidence="1">
    <location>
        <begin position="168"/>
        <end position="177"/>
    </location>
</feature>
<gene>
    <name evidence="2" type="ORF">DFR74_111269</name>
</gene>
<dbReference type="STRING" id="1210090.GCA_001613185_01394"/>
<dbReference type="EMBL" id="QNRE01000011">
    <property type="protein sequence ID" value="RBO87562.1"/>
    <property type="molecule type" value="Genomic_DNA"/>
</dbReference>
<evidence type="ECO:0000313" key="3">
    <source>
        <dbReference type="Proteomes" id="UP000252586"/>
    </source>
</evidence>
<evidence type="ECO:0000313" key="2">
    <source>
        <dbReference type="EMBL" id="RBO87562.1"/>
    </source>
</evidence>
<sequence length="272" mass="29767">MSGDRFDVSTDGYFAILPEWLLYADVSDRAVRLYAILRRYAEGASERPSRATIAARMRTSVKSVDRALRELEELGAVTIRHRWADTKGTEFVWERDAEHPVKAPSCYVLHNSPARNPEGGRDTGVPTGTDSPVPTGRDTSDATVGTPVSPGVGTPVTQPVGTPVTHIPIERERESVESARPSAGGAPTDKSSRKRPAIRLPADWQPTEAHALVAAERGVDLETEARAFRLHAQAHDRRVVVWHAAFHQWLLKARPAPRAVAAGVRGGRAWQD</sequence>
<comment type="caution">
    <text evidence="2">The sequence shown here is derived from an EMBL/GenBank/DDBJ whole genome shotgun (WGS) entry which is preliminary data.</text>
</comment>
<dbReference type="Pfam" id="PF13730">
    <property type="entry name" value="HTH_36"/>
    <property type="match status" value="1"/>
</dbReference>